<gene>
    <name evidence="1" type="ORF">BJX66DRAFT_323481</name>
</gene>
<evidence type="ECO:0000313" key="2">
    <source>
        <dbReference type="Proteomes" id="UP001610563"/>
    </source>
</evidence>
<keyword evidence="2" id="KW-1185">Reference proteome</keyword>
<protein>
    <recommendedName>
        <fullName evidence="3">Protein kinase domain-containing protein</fullName>
    </recommendedName>
</protein>
<reference evidence="1 2" key="1">
    <citation type="submission" date="2024-07" db="EMBL/GenBank/DDBJ databases">
        <title>Section-level genome sequencing and comparative genomics of Aspergillus sections Usti and Cavernicolus.</title>
        <authorList>
            <consortium name="Lawrence Berkeley National Laboratory"/>
            <person name="Nybo J.L."/>
            <person name="Vesth T.C."/>
            <person name="Theobald S."/>
            <person name="Frisvad J.C."/>
            <person name="Larsen T.O."/>
            <person name="Kjaerboelling I."/>
            <person name="Rothschild-Mancinelli K."/>
            <person name="Lyhne E.K."/>
            <person name="Kogle M.E."/>
            <person name="Barry K."/>
            <person name="Clum A."/>
            <person name="Na H."/>
            <person name="Ledsgaard L."/>
            <person name="Lin J."/>
            <person name="Lipzen A."/>
            <person name="Kuo A."/>
            <person name="Riley R."/>
            <person name="Mondo S."/>
            <person name="Labutti K."/>
            <person name="Haridas S."/>
            <person name="Pangalinan J."/>
            <person name="Salamov A.A."/>
            <person name="Simmons B.A."/>
            <person name="Magnuson J.K."/>
            <person name="Chen J."/>
            <person name="Drula E."/>
            <person name="Henrissat B."/>
            <person name="Wiebenga A."/>
            <person name="Lubbers R.J."/>
            <person name="Gomes A.C."/>
            <person name="Makela M.R."/>
            <person name="Stajich J."/>
            <person name="Grigoriev I.V."/>
            <person name="Mortensen U.H."/>
            <person name="De Vries R.P."/>
            <person name="Baker S.E."/>
            <person name="Andersen M.R."/>
        </authorList>
    </citation>
    <scope>NUCLEOTIDE SEQUENCE [LARGE SCALE GENOMIC DNA]</scope>
    <source>
        <strain evidence="1 2">CBS 209.92</strain>
    </source>
</reference>
<organism evidence="1 2">
    <name type="scientific">Aspergillus keveii</name>
    <dbReference type="NCBI Taxonomy" id="714993"/>
    <lineage>
        <taxon>Eukaryota</taxon>
        <taxon>Fungi</taxon>
        <taxon>Dikarya</taxon>
        <taxon>Ascomycota</taxon>
        <taxon>Pezizomycotina</taxon>
        <taxon>Eurotiomycetes</taxon>
        <taxon>Eurotiomycetidae</taxon>
        <taxon>Eurotiales</taxon>
        <taxon>Aspergillaceae</taxon>
        <taxon>Aspergillus</taxon>
        <taxon>Aspergillus subgen. Nidulantes</taxon>
    </lineage>
</organism>
<dbReference type="InterPro" id="IPR011009">
    <property type="entry name" value="Kinase-like_dom_sf"/>
</dbReference>
<dbReference type="SUPFAM" id="SSF56112">
    <property type="entry name" value="Protein kinase-like (PK-like)"/>
    <property type="match status" value="1"/>
</dbReference>
<evidence type="ECO:0008006" key="3">
    <source>
        <dbReference type="Google" id="ProtNLM"/>
    </source>
</evidence>
<evidence type="ECO:0000313" key="1">
    <source>
        <dbReference type="EMBL" id="KAL2797308.1"/>
    </source>
</evidence>
<accession>A0ABR4GE42</accession>
<sequence>MRPINYHPLDRVPADIVILRELKLQGQKCVMKLFYDNGDPGIAENGRDLNRFRCELNAYMNLQDHNVCEEGFPALRDFTHDKFHPRAILLEYLANAESLNCENYPDACYHQAIEGIKRIHEAHVHQDVYPKNILLIDSDVATTFSTLGPEEQRYSSYEDALVAGYGEALRDDQKQGLPKNTKWY</sequence>
<proteinExistence type="predicted"/>
<dbReference type="EMBL" id="JBFTWV010000020">
    <property type="protein sequence ID" value="KAL2797308.1"/>
    <property type="molecule type" value="Genomic_DNA"/>
</dbReference>
<name>A0ABR4GE42_9EURO</name>
<comment type="caution">
    <text evidence="1">The sequence shown here is derived from an EMBL/GenBank/DDBJ whole genome shotgun (WGS) entry which is preliminary data.</text>
</comment>
<dbReference type="Proteomes" id="UP001610563">
    <property type="component" value="Unassembled WGS sequence"/>
</dbReference>